<dbReference type="InterPro" id="IPR011059">
    <property type="entry name" value="Metal-dep_hydrolase_composite"/>
</dbReference>
<keyword evidence="5" id="KW-0369">Histidine metabolism</keyword>
<feature type="domain" description="Amidohydrolase-related" evidence="9">
    <location>
        <begin position="268"/>
        <end position="419"/>
    </location>
</feature>
<dbReference type="AlphaFoldDB" id="A0A1H0UDF2"/>
<dbReference type="STRING" id="91360.SAMN05660330_03498"/>
<dbReference type="EC" id="3.5.2.7" evidence="2 8"/>
<dbReference type="GO" id="GO:0046872">
    <property type="term" value="F:metal ion binding"/>
    <property type="evidence" value="ECO:0007669"/>
    <property type="project" value="UniProtKB-KW"/>
</dbReference>
<evidence type="ECO:0000313" key="11">
    <source>
        <dbReference type="Proteomes" id="UP000199073"/>
    </source>
</evidence>
<dbReference type="RefSeq" id="WP_176761290.1">
    <property type="nucleotide sequence ID" value="NZ_FNJI01000031.1"/>
</dbReference>
<dbReference type="SUPFAM" id="SSF51556">
    <property type="entry name" value="Metallo-dependent hydrolases"/>
    <property type="match status" value="1"/>
</dbReference>
<evidence type="ECO:0000256" key="5">
    <source>
        <dbReference type="ARBA" id="ARBA00022808"/>
    </source>
</evidence>
<keyword evidence="6" id="KW-0862">Zinc</keyword>
<dbReference type="PANTHER" id="PTHR42752">
    <property type="entry name" value="IMIDAZOLONEPROPIONASE"/>
    <property type="match status" value="1"/>
</dbReference>
<protein>
    <recommendedName>
        <fullName evidence="2 8">Imidazolonepropionase</fullName>
        <ecNumber evidence="2 8">3.5.2.7</ecNumber>
    </recommendedName>
</protein>
<evidence type="ECO:0000259" key="9">
    <source>
        <dbReference type="Pfam" id="PF01979"/>
    </source>
</evidence>
<evidence type="ECO:0000256" key="6">
    <source>
        <dbReference type="ARBA" id="ARBA00022833"/>
    </source>
</evidence>
<dbReference type="InterPro" id="IPR032466">
    <property type="entry name" value="Metal_Hydrolase"/>
</dbReference>
<dbReference type="Pfam" id="PF01979">
    <property type="entry name" value="Amidohydro_1"/>
    <property type="match status" value="1"/>
</dbReference>
<evidence type="ECO:0000313" key="10">
    <source>
        <dbReference type="EMBL" id="SDP64332.1"/>
    </source>
</evidence>
<keyword evidence="4" id="KW-0378">Hydrolase</keyword>
<evidence type="ECO:0000256" key="8">
    <source>
        <dbReference type="NCBIfam" id="TIGR01224"/>
    </source>
</evidence>
<comment type="pathway">
    <text evidence="1">Amino-acid degradation.</text>
</comment>
<gene>
    <name evidence="10" type="ORF">SAMN05660330_03498</name>
</gene>
<dbReference type="NCBIfam" id="TIGR01224">
    <property type="entry name" value="hutI"/>
    <property type="match status" value="1"/>
</dbReference>
<dbReference type="GO" id="GO:0050480">
    <property type="term" value="F:imidazolonepropionase activity"/>
    <property type="evidence" value="ECO:0007669"/>
    <property type="project" value="UniProtKB-UniRule"/>
</dbReference>
<dbReference type="PANTHER" id="PTHR42752:SF1">
    <property type="entry name" value="IMIDAZOLONEPROPIONASE-RELATED"/>
    <property type="match status" value="1"/>
</dbReference>
<keyword evidence="7" id="KW-0408">Iron</keyword>
<dbReference type="GO" id="GO:0019556">
    <property type="term" value="P:L-histidine catabolic process to glutamate and formamide"/>
    <property type="evidence" value="ECO:0007669"/>
    <property type="project" value="UniProtKB-UniRule"/>
</dbReference>
<dbReference type="SUPFAM" id="SSF51338">
    <property type="entry name" value="Composite domain of metallo-dependent hydrolases"/>
    <property type="match status" value="1"/>
</dbReference>
<dbReference type="EMBL" id="FNJI01000031">
    <property type="protein sequence ID" value="SDP64332.1"/>
    <property type="molecule type" value="Genomic_DNA"/>
</dbReference>
<dbReference type="InterPro" id="IPR006680">
    <property type="entry name" value="Amidohydro-rel"/>
</dbReference>
<evidence type="ECO:0000256" key="2">
    <source>
        <dbReference type="ARBA" id="ARBA00012864"/>
    </source>
</evidence>
<evidence type="ECO:0000256" key="7">
    <source>
        <dbReference type="ARBA" id="ARBA00023004"/>
    </source>
</evidence>
<dbReference type="Gene3D" id="3.20.20.140">
    <property type="entry name" value="Metal-dependent hydrolases"/>
    <property type="match status" value="1"/>
</dbReference>
<dbReference type="GO" id="GO:0005737">
    <property type="term" value="C:cytoplasm"/>
    <property type="evidence" value="ECO:0007669"/>
    <property type="project" value="UniProtKB-UniRule"/>
</dbReference>
<name>A0A1H0UDF2_9BACT</name>
<proteinExistence type="predicted"/>
<organism evidence="10 11">
    <name type="scientific">Desulforhopalus singaporensis</name>
    <dbReference type="NCBI Taxonomy" id="91360"/>
    <lineage>
        <taxon>Bacteria</taxon>
        <taxon>Pseudomonadati</taxon>
        <taxon>Thermodesulfobacteriota</taxon>
        <taxon>Desulfobulbia</taxon>
        <taxon>Desulfobulbales</taxon>
        <taxon>Desulfocapsaceae</taxon>
        <taxon>Desulforhopalus</taxon>
    </lineage>
</organism>
<evidence type="ECO:0000256" key="3">
    <source>
        <dbReference type="ARBA" id="ARBA00022723"/>
    </source>
</evidence>
<evidence type="ECO:0000256" key="4">
    <source>
        <dbReference type="ARBA" id="ARBA00022801"/>
    </source>
</evidence>
<keyword evidence="3" id="KW-0479">Metal-binding</keyword>
<evidence type="ECO:0000256" key="1">
    <source>
        <dbReference type="ARBA" id="ARBA00005023"/>
    </source>
</evidence>
<keyword evidence="11" id="KW-1185">Reference proteome</keyword>
<dbReference type="InterPro" id="IPR005920">
    <property type="entry name" value="HutI"/>
</dbReference>
<reference evidence="10 11" key="1">
    <citation type="submission" date="2016-10" db="EMBL/GenBank/DDBJ databases">
        <authorList>
            <person name="de Groot N.N."/>
        </authorList>
    </citation>
    <scope>NUCLEOTIDE SEQUENCE [LARGE SCALE GENOMIC DNA]</scope>
    <source>
        <strain evidence="10 11">DSM 12130</strain>
    </source>
</reference>
<dbReference type="Gene3D" id="2.30.40.10">
    <property type="entry name" value="Urease, subunit C, domain 1"/>
    <property type="match status" value="1"/>
</dbReference>
<accession>A0A1H0UDF2</accession>
<sequence length="431" mass="46270">MVEINTPPTAADLVIQGAREVVTCEPGPHNPLGIISEGVVAVVGGKIMAVGRSDEVRARMDLSGARILDIKGQTLAPGFVDCHTHVVFGGSRAREFSLKMTKSAAQIEAMGIQTGIPASIAMTRAAHEEHILADSLARVQRMFCCGSTTIESKTGYGISVRDEDRLLKINSLLQLRAKADIVSTFTGAHDFPPEIDRNDPAARKRYMDLLINEMIPKAGDEGLAEFCDVYCDDGYYTAEESRVILKAGMDHGLVPRIHTDAYANIGGSTMAAHLPTLTADHLNYTTKAEMALLAENKVIGVVLPALDFAVAHPDPVKAADLIEAGVTIALGTNLNPGNWTESMQLVMQLACRNHGLTLEQAILAATLDAARALGREKRIGSISPGKVADLQVWDITSLEDIIYRLGHNAVTTVIKSGDIFTVPRHTDHLNG</sequence>
<dbReference type="Proteomes" id="UP000199073">
    <property type="component" value="Unassembled WGS sequence"/>
</dbReference>